<evidence type="ECO:0000259" key="2">
    <source>
        <dbReference type="Pfam" id="PF23155"/>
    </source>
</evidence>
<dbReference type="Proteomes" id="UP000250266">
    <property type="component" value="Unassembled WGS sequence"/>
</dbReference>
<name>A0A8E2JFD6_9PEZI</name>
<organism evidence="3 4">
    <name type="scientific">Lepidopterella palustris CBS 459.81</name>
    <dbReference type="NCBI Taxonomy" id="1314670"/>
    <lineage>
        <taxon>Eukaryota</taxon>
        <taxon>Fungi</taxon>
        <taxon>Dikarya</taxon>
        <taxon>Ascomycota</taxon>
        <taxon>Pezizomycotina</taxon>
        <taxon>Dothideomycetes</taxon>
        <taxon>Pleosporomycetidae</taxon>
        <taxon>Mytilinidiales</taxon>
        <taxon>Argynnaceae</taxon>
        <taxon>Lepidopterella</taxon>
    </lineage>
</organism>
<gene>
    <name evidence="3" type="ORF">K432DRAFT_45538</name>
</gene>
<dbReference type="AlphaFoldDB" id="A0A8E2JFD6"/>
<feature type="compositionally biased region" description="Polar residues" evidence="1">
    <location>
        <begin position="206"/>
        <end position="220"/>
    </location>
</feature>
<reference evidence="3 4" key="1">
    <citation type="journal article" date="2016" name="Nat. Commun.">
        <title>Ectomycorrhizal ecology is imprinted in the genome of the dominant symbiotic fungus Cenococcum geophilum.</title>
        <authorList>
            <consortium name="DOE Joint Genome Institute"/>
            <person name="Peter M."/>
            <person name="Kohler A."/>
            <person name="Ohm R.A."/>
            <person name="Kuo A."/>
            <person name="Krutzmann J."/>
            <person name="Morin E."/>
            <person name="Arend M."/>
            <person name="Barry K.W."/>
            <person name="Binder M."/>
            <person name="Choi C."/>
            <person name="Clum A."/>
            <person name="Copeland A."/>
            <person name="Grisel N."/>
            <person name="Haridas S."/>
            <person name="Kipfer T."/>
            <person name="LaButti K."/>
            <person name="Lindquist E."/>
            <person name="Lipzen A."/>
            <person name="Maire R."/>
            <person name="Meier B."/>
            <person name="Mihaltcheva S."/>
            <person name="Molinier V."/>
            <person name="Murat C."/>
            <person name="Poggeler S."/>
            <person name="Quandt C.A."/>
            <person name="Sperisen C."/>
            <person name="Tritt A."/>
            <person name="Tisserant E."/>
            <person name="Crous P.W."/>
            <person name="Henrissat B."/>
            <person name="Nehls U."/>
            <person name="Egli S."/>
            <person name="Spatafora J.W."/>
            <person name="Grigoriev I.V."/>
            <person name="Martin F.M."/>
        </authorList>
    </citation>
    <scope>NUCLEOTIDE SEQUENCE [LARGE SCALE GENOMIC DNA]</scope>
    <source>
        <strain evidence="3 4">CBS 459.81</strain>
    </source>
</reference>
<accession>A0A8E2JFD6</accession>
<keyword evidence="4" id="KW-1185">Reference proteome</keyword>
<feature type="region of interest" description="Disordered" evidence="1">
    <location>
        <begin position="185"/>
        <end position="350"/>
    </location>
</feature>
<sequence>MMSKTSVFTTITPLPSNITRESVIETYHNHIEMIELNPLVIERFKCKPPAYATPEEFHATWYTIIDKVSYLPGGLATGSVSYHACFHDLPDALQTHVYAPLGLDIKAKWSVGGSLPGEPKQPVELGLGIPKEGLWLREDVKMKCNVMLISFVKKTFKDAHSTLVNRLVEKAHILEAEQANKKIRASSPLLQATSPTMLPGSPMFTPGSQGYQHMSMCSNASSGHSGSPLGSPGLQYAQTFGPHPASSPHTVDPAYQAASPYANDPRYSQQYGDQKIDPRISYYPDPKADPRFLHYPDPRLDPSIPQDPRYSSYHQTYSHVPQNAPVELSSHEVPAKGPGGNEQTGPVELA</sequence>
<protein>
    <recommendedName>
        <fullName evidence="2">DUF7053 domain-containing protein</fullName>
    </recommendedName>
</protein>
<feature type="compositionally biased region" description="Polar residues" evidence="1">
    <location>
        <begin position="312"/>
        <end position="321"/>
    </location>
</feature>
<dbReference type="Pfam" id="PF23155">
    <property type="entry name" value="DUF7053"/>
    <property type="match status" value="1"/>
</dbReference>
<evidence type="ECO:0000256" key="1">
    <source>
        <dbReference type="SAM" id="MobiDB-lite"/>
    </source>
</evidence>
<dbReference type="OrthoDB" id="3246050at2759"/>
<dbReference type="PANTHER" id="PTHR38117">
    <property type="entry name" value="NACHT AND WD40 DOMAIN PROTEIN"/>
    <property type="match status" value="1"/>
</dbReference>
<feature type="domain" description="DUF7053" evidence="2">
    <location>
        <begin position="3"/>
        <end position="172"/>
    </location>
</feature>
<evidence type="ECO:0000313" key="4">
    <source>
        <dbReference type="Proteomes" id="UP000250266"/>
    </source>
</evidence>
<feature type="compositionally biased region" description="Low complexity" evidence="1">
    <location>
        <begin position="221"/>
        <end position="234"/>
    </location>
</feature>
<dbReference type="InterPro" id="IPR055481">
    <property type="entry name" value="DUF7053"/>
</dbReference>
<dbReference type="EMBL" id="KV744963">
    <property type="protein sequence ID" value="OCK80357.1"/>
    <property type="molecule type" value="Genomic_DNA"/>
</dbReference>
<feature type="compositionally biased region" description="Basic and acidic residues" evidence="1">
    <location>
        <begin position="286"/>
        <end position="300"/>
    </location>
</feature>
<dbReference type="PANTHER" id="PTHR38117:SF2">
    <property type="entry name" value="NACHT AND WD40 DOMAIN PROTEIN"/>
    <property type="match status" value="1"/>
</dbReference>
<evidence type="ECO:0000313" key="3">
    <source>
        <dbReference type="EMBL" id="OCK80357.1"/>
    </source>
</evidence>
<proteinExistence type="predicted"/>